<feature type="domain" description="Riboflavin kinase" evidence="16">
    <location>
        <begin position="192"/>
        <end position="317"/>
    </location>
</feature>
<dbReference type="OrthoDB" id="9803667at2"/>
<evidence type="ECO:0000313" key="18">
    <source>
        <dbReference type="Proteomes" id="UP000266206"/>
    </source>
</evidence>
<dbReference type="GO" id="GO:0008531">
    <property type="term" value="F:riboflavin kinase activity"/>
    <property type="evidence" value="ECO:0007669"/>
    <property type="project" value="UniProtKB-UniRule"/>
</dbReference>
<evidence type="ECO:0000256" key="13">
    <source>
        <dbReference type="ARBA" id="ARBA00047880"/>
    </source>
</evidence>
<dbReference type="GO" id="GO:0003919">
    <property type="term" value="F:FMN adenylyltransferase activity"/>
    <property type="evidence" value="ECO:0007669"/>
    <property type="project" value="UniProtKB-UniRule"/>
</dbReference>
<name>A0A3A1YQN8_9BURK</name>
<dbReference type="NCBIfam" id="NF004163">
    <property type="entry name" value="PRK05627.1-6"/>
    <property type="match status" value="1"/>
</dbReference>
<evidence type="ECO:0000313" key="17">
    <source>
        <dbReference type="EMBL" id="RIY39796.1"/>
    </source>
</evidence>
<keyword evidence="4 15" id="KW-0285">Flavoprotein</keyword>
<comment type="caution">
    <text evidence="17">The sequence shown here is derived from an EMBL/GenBank/DDBJ whole genome shotgun (WGS) entry which is preliminary data.</text>
</comment>
<dbReference type="PANTHER" id="PTHR22749">
    <property type="entry name" value="RIBOFLAVIN KINASE/FMN ADENYLYLTRANSFERASE"/>
    <property type="match status" value="1"/>
</dbReference>
<evidence type="ECO:0000256" key="1">
    <source>
        <dbReference type="ARBA" id="ARBA00002121"/>
    </source>
</evidence>
<keyword evidence="10 15" id="KW-0274">FAD</keyword>
<sequence length="321" mass="36272">MKNTLKIYRSLPRHDNHCPSAVTIGNFDGVHRGHQTILARVAHIAAQRQLASTVMTFHPHPRVYFARKGNRPELMPTQISSLRDKVWGINRLNIQQLALLRFNEALANLTADEFVEQMLIQGLNTRWLLVGEDFRYGHKRFGDIEHLRRAGRRNGFEVEIITDVVDEHGHRISSSEVRTALAVGNLDRAAHLLGHPYRISGHVVHGKKLGRTLGYPTLNIRVPELCAARSGIYVVQAYGLAEQPLNGVASLGVRPTVDEAGRIMLEVHLFDCNIDAYGKLTRIEFLKFLRDEEKFPDLPTMTAAIDNDAQRARDYFSLHGL</sequence>
<dbReference type="InterPro" id="IPR023468">
    <property type="entry name" value="Riboflavin_kinase"/>
</dbReference>
<dbReference type="SMART" id="SM00904">
    <property type="entry name" value="Flavokinase"/>
    <property type="match status" value="1"/>
</dbReference>
<dbReference type="NCBIfam" id="TIGR00083">
    <property type="entry name" value="ribF"/>
    <property type="match status" value="1"/>
</dbReference>
<dbReference type="UniPathway" id="UPA00277">
    <property type="reaction ID" value="UER00407"/>
</dbReference>
<dbReference type="NCBIfam" id="NF004160">
    <property type="entry name" value="PRK05627.1-3"/>
    <property type="match status" value="1"/>
</dbReference>
<dbReference type="PANTHER" id="PTHR22749:SF6">
    <property type="entry name" value="RIBOFLAVIN KINASE"/>
    <property type="match status" value="1"/>
</dbReference>
<organism evidence="17 18">
    <name type="scientific">Neopusillimonas maritima</name>
    <dbReference type="NCBI Taxonomy" id="2026239"/>
    <lineage>
        <taxon>Bacteria</taxon>
        <taxon>Pseudomonadati</taxon>
        <taxon>Pseudomonadota</taxon>
        <taxon>Betaproteobacteria</taxon>
        <taxon>Burkholderiales</taxon>
        <taxon>Alcaligenaceae</taxon>
        <taxon>Neopusillimonas</taxon>
    </lineage>
</organism>
<dbReference type="EC" id="2.7.1.26" evidence="15"/>
<comment type="pathway">
    <text evidence="2 15">Cofactor biosynthesis; FAD biosynthesis; FAD from FMN: step 1/1.</text>
</comment>
<evidence type="ECO:0000256" key="5">
    <source>
        <dbReference type="ARBA" id="ARBA00022643"/>
    </source>
</evidence>
<keyword evidence="12" id="KW-0511">Multifunctional enzyme</keyword>
<protein>
    <recommendedName>
        <fullName evidence="15">Riboflavin biosynthesis protein</fullName>
    </recommendedName>
    <domain>
        <recommendedName>
            <fullName evidence="15">Riboflavin kinase</fullName>
            <ecNumber evidence="15">2.7.1.26</ecNumber>
        </recommendedName>
        <alternativeName>
            <fullName evidence="15">Flavokinase</fullName>
        </alternativeName>
    </domain>
    <domain>
        <recommendedName>
            <fullName evidence="15">FMN adenylyltransferase</fullName>
            <ecNumber evidence="15">2.7.7.2</ecNumber>
        </recommendedName>
        <alternativeName>
            <fullName evidence="15">FAD pyrophosphorylase</fullName>
        </alternativeName>
        <alternativeName>
            <fullName evidence="15">FAD synthase</fullName>
        </alternativeName>
    </domain>
</protein>
<comment type="function">
    <text evidence="1">Catalyzes the phosphorylation of riboflavin to FMN followed by the adenylation of FMN to FAD.</text>
</comment>
<reference evidence="17 18" key="1">
    <citation type="submission" date="2017-08" db="EMBL/GenBank/DDBJ databases">
        <title>Pusillimonas indicus sp. nov., a member of the family Alcaligenaceae isolated from surface seawater.</title>
        <authorList>
            <person name="Li J."/>
        </authorList>
    </citation>
    <scope>NUCLEOTIDE SEQUENCE [LARGE SCALE GENOMIC DNA]</scope>
    <source>
        <strain evidence="17 18">L52-1-41</strain>
    </source>
</reference>
<dbReference type="CDD" id="cd02064">
    <property type="entry name" value="FAD_synthetase_N"/>
    <property type="match status" value="1"/>
</dbReference>
<dbReference type="AlphaFoldDB" id="A0A3A1YQN8"/>
<evidence type="ECO:0000259" key="16">
    <source>
        <dbReference type="SMART" id="SM00904"/>
    </source>
</evidence>
<dbReference type="EC" id="2.7.7.2" evidence="15"/>
<evidence type="ECO:0000256" key="15">
    <source>
        <dbReference type="PIRNR" id="PIRNR004491"/>
    </source>
</evidence>
<dbReference type="Pfam" id="PF01687">
    <property type="entry name" value="Flavokinase"/>
    <property type="match status" value="1"/>
</dbReference>
<proteinExistence type="inferred from homology"/>
<dbReference type="InterPro" id="IPR023465">
    <property type="entry name" value="Riboflavin_kinase_dom_sf"/>
</dbReference>
<evidence type="ECO:0000256" key="14">
    <source>
        <dbReference type="ARBA" id="ARBA00049494"/>
    </source>
</evidence>
<keyword evidence="5 15" id="KW-0288">FMN</keyword>
<dbReference type="GO" id="GO:0006747">
    <property type="term" value="P:FAD biosynthetic process"/>
    <property type="evidence" value="ECO:0007669"/>
    <property type="project" value="UniProtKB-UniRule"/>
</dbReference>
<evidence type="ECO:0000256" key="10">
    <source>
        <dbReference type="ARBA" id="ARBA00022827"/>
    </source>
</evidence>
<dbReference type="EMBL" id="NQYH01000013">
    <property type="protein sequence ID" value="RIY39796.1"/>
    <property type="molecule type" value="Genomic_DNA"/>
</dbReference>
<evidence type="ECO:0000256" key="12">
    <source>
        <dbReference type="ARBA" id="ARBA00023268"/>
    </source>
</evidence>
<dbReference type="PIRSF" id="PIRSF004491">
    <property type="entry name" value="FAD_Synth"/>
    <property type="match status" value="1"/>
</dbReference>
<dbReference type="GO" id="GO:0009231">
    <property type="term" value="P:riboflavin biosynthetic process"/>
    <property type="evidence" value="ECO:0007669"/>
    <property type="project" value="InterPro"/>
</dbReference>
<keyword evidence="11 15" id="KW-0067">ATP-binding</keyword>
<evidence type="ECO:0000256" key="6">
    <source>
        <dbReference type="ARBA" id="ARBA00022679"/>
    </source>
</evidence>
<evidence type="ECO:0000256" key="8">
    <source>
        <dbReference type="ARBA" id="ARBA00022741"/>
    </source>
</evidence>
<dbReference type="InterPro" id="IPR014729">
    <property type="entry name" value="Rossmann-like_a/b/a_fold"/>
</dbReference>
<evidence type="ECO:0000256" key="3">
    <source>
        <dbReference type="ARBA" id="ARBA00005201"/>
    </source>
</evidence>
<dbReference type="UniPathway" id="UPA00276">
    <property type="reaction ID" value="UER00406"/>
</dbReference>
<dbReference type="Proteomes" id="UP000266206">
    <property type="component" value="Unassembled WGS sequence"/>
</dbReference>
<keyword evidence="9 15" id="KW-0418">Kinase</keyword>
<dbReference type="Pfam" id="PF06574">
    <property type="entry name" value="FAD_syn"/>
    <property type="match status" value="1"/>
</dbReference>
<gene>
    <name evidence="17" type="primary">ribF</name>
    <name evidence="17" type="ORF">CJP73_13235</name>
</gene>
<comment type="pathway">
    <text evidence="3 15">Cofactor biosynthesis; FMN biosynthesis; FMN from riboflavin (ATP route): step 1/1.</text>
</comment>
<dbReference type="InterPro" id="IPR002606">
    <property type="entry name" value="Riboflavin_kinase_bac"/>
</dbReference>
<dbReference type="FunFam" id="3.40.50.620:FF:000021">
    <property type="entry name" value="Riboflavin biosynthesis protein"/>
    <property type="match status" value="1"/>
</dbReference>
<comment type="catalytic activity">
    <reaction evidence="13 15">
        <text>riboflavin + ATP = FMN + ADP + H(+)</text>
        <dbReference type="Rhea" id="RHEA:14357"/>
        <dbReference type="ChEBI" id="CHEBI:15378"/>
        <dbReference type="ChEBI" id="CHEBI:30616"/>
        <dbReference type="ChEBI" id="CHEBI:57986"/>
        <dbReference type="ChEBI" id="CHEBI:58210"/>
        <dbReference type="ChEBI" id="CHEBI:456216"/>
        <dbReference type="EC" id="2.7.1.26"/>
    </reaction>
</comment>
<evidence type="ECO:0000256" key="2">
    <source>
        <dbReference type="ARBA" id="ARBA00004726"/>
    </source>
</evidence>
<evidence type="ECO:0000256" key="9">
    <source>
        <dbReference type="ARBA" id="ARBA00022777"/>
    </source>
</evidence>
<accession>A0A3A1YQN8</accession>
<evidence type="ECO:0000256" key="7">
    <source>
        <dbReference type="ARBA" id="ARBA00022695"/>
    </source>
</evidence>
<evidence type="ECO:0000256" key="4">
    <source>
        <dbReference type="ARBA" id="ARBA00022630"/>
    </source>
</evidence>
<dbReference type="GO" id="GO:0005524">
    <property type="term" value="F:ATP binding"/>
    <property type="evidence" value="ECO:0007669"/>
    <property type="project" value="UniProtKB-UniRule"/>
</dbReference>
<dbReference type="Gene3D" id="2.40.30.30">
    <property type="entry name" value="Riboflavin kinase-like"/>
    <property type="match status" value="1"/>
</dbReference>
<keyword evidence="7 15" id="KW-0548">Nucleotidyltransferase</keyword>
<comment type="similarity">
    <text evidence="15">Belongs to the ribF family.</text>
</comment>
<dbReference type="Gene3D" id="3.40.50.620">
    <property type="entry name" value="HUPs"/>
    <property type="match status" value="1"/>
</dbReference>
<evidence type="ECO:0000256" key="11">
    <source>
        <dbReference type="ARBA" id="ARBA00022840"/>
    </source>
</evidence>
<dbReference type="RefSeq" id="WP_119516750.1">
    <property type="nucleotide sequence ID" value="NZ_NQYH01000013.1"/>
</dbReference>
<keyword evidence="8 15" id="KW-0547">Nucleotide-binding</keyword>
<dbReference type="GO" id="GO:0009398">
    <property type="term" value="P:FMN biosynthetic process"/>
    <property type="evidence" value="ECO:0007669"/>
    <property type="project" value="UniProtKB-UniRule"/>
</dbReference>
<dbReference type="InterPro" id="IPR015864">
    <property type="entry name" value="FAD_synthase"/>
</dbReference>
<comment type="catalytic activity">
    <reaction evidence="14 15">
        <text>FMN + ATP + H(+) = FAD + diphosphate</text>
        <dbReference type="Rhea" id="RHEA:17237"/>
        <dbReference type="ChEBI" id="CHEBI:15378"/>
        <dbReference type="ChEBI" id="CHEBI:30616"/>
        <dbReference type="ChEBI" id="CHEBI:33019"/>
        <dbReference type="ChEBI" id="CHEBI:57692"/>
        <dbReference type="ChEBI" id="CHEBI:58210"/>
        <dbReference type="EC" id="2.7.7.2"/>
    </reaction>
</comment>
<dbReference type="SUPFAM" id="SSF52374">
    <property type="entry name" value="Nucleotidylyl transferase"/>
    <property type="match status" value="1"/>
</dbReference>
<dbReference type="SUPFAM" id="SSF82114">
    <property type="entry name" value="Riboflavin kinase-like"/>
    <property type="match status" value="1"/>
</dbReference>
<dbReference type="InterPro" id="IPR015865">
    <property type="entry name" value="Riboflavin_kinase_bac/euk"/>
</dbReference>
<dbReference type="NCBIfam" id="NF004159">
    <property type="entry name" value="PRK05627.1-2"/>
    <property type="match status" value="1"/>
</dbReference>
<keyword evidence="6 15" id="KW-0808">Transferase</keyword>